<sequence length="873" mass="98959">MKHIISACFFLFSLCMSAQNVTVTVDQNITLKEFFKQIENQTDFKFAFTDQIDTSQKYFTKKSTYKQIEIEKLISELNKIAPVQFSIAGNNIFVKQKSQSSAKTSKKKSKLTGQIFDDTKQPVIGANVFIKELEVGAVTDINGKFSLEIPNGSYTVLISYVGFKNQEEHVKISDDTRINFNMDADSQELEQVIITNNKTVDIKATQMSVNRLTMQEIKRIPVAMGEPDPLKSILTLPGVTNAGEASSGFNVRGGAADQNLILLDGAPVYADSHMFGFFSIFNADIVNGLDLYKGGIPSKFGGRVSSVLDVTQQTGDFEEYKVNGGIGIISSRLLVQGPLQKEKGSFILSGRSSYAHLFLKLADNQNSAMFYDLNAKLNYRFDAKNSLSFSGYFGNDVFDINDRFASTYGSTMGILSWKHKFSDRLNSNLSTFYSEYRFNLEIPVESFKWDSNIQSYGLKYNWNYQQSEKFKISHGIDGLYYNFNPGVVQPTSSDSQFNYKQLDKKYALETSAYLDFENQITEKLNFRYGLRYSSFYRFGPEPINTYENGQAVVYNPLYKIYEEGTPNGTINYKKGQAISTFNNFEPRAALSYSFNDNTSVKASYNRMAQYIHILSNTQSPLPMSIWTPSGPFTKPQLLDQYALGYFKNFRDGDYSLETELFYKNVQNRIDYIDGADVLANNNIEQVILNGKARSYGMELLFRKNTGIFTGWISYTLSRAEQKTPGRTPEEPGIANGDWYLSGYDKLHNLSIVGSYEFSPKWSFNGNFTLQSGHPVTYANGYYEIGGIHVPNYSLRNENRLPLFHHLDLAATYTPKPDKKKGWQSYWTFSLYNVYNRKNAASMTFTTNEDTGANETRRLSIFGIVPGVSYNFKF</sequence>
<evidence type="ECO:0000256" key="1">
    <source>
        <dbReference type="ARBA" id="ARBA00004571"/>
    </source>
</evidence>
<dbReference type="InterPro" id="IPR000531">
    <property type="entry name" value="Beta-barrel_TonB"/>
</dbReference>
<evidence type="ECO:0000256" key="3">
    <source>
        <dbReference type="ARBA" id="ARBA00022452"/>
    </source>
</evidence>
<dbReference type="InterPro" id="IPR008969">
    <property type="entry name" value="CarboxyPept-like_regulatory"/>
</dbReference>
<evidence type="ECO:0000256" key="10">
    <source>
        <dbReference type="PROSITE-ProRule" id="PRU01360"/>
    </source>
</evidence>
<dbReference type="GO" id="GO:0044718">
    <property type="term" value="P:siderophore transmembrane transport"/>
    <property type="evidence" value="ECO:0007669"/>
    <property type="project" value="TreeGrafter"/>
</dbReference>
<dbReference type="GO" id="GO:0015344">
    <property type="term" value="F:siderophore uptake transmembrane transporter activity"/>
    <property type="evidence" value="ECO:0007669"/>
    <property type="project" value="TreeGrafter"/>
</dbReference>
<dbReference type="Pfam" id="PF07715">
    <property type="entry name" value="Plug"/>
    <property type="match status" value="1"/>
</dbReference>
<dbReference type="SUPFAM" id="SSF49464">
    <property type="entry name" value="Carboxypeptidase regulatory domain-like"/>
    <property type="match status" value="1"/>
</dbReference>
<proteinExistence type="inferred from homology"/>
<evidence type="ECO:0000256" key="4">
    <source>
        <dbReference type="ARBA" id="ARBA00022692"/>
    </source>
</evidence>
<evidence type="ECO:0000259" key="14">
    <source>
        <dbReference type="Pfam" id="PF07715"/>
    </source>
</evidence>
<keyword evidence="16" id="KW-1185">Reference proteome</keyword>
<reference evidence="16" key="1">
    <citation type="submission" date="2016-11" db="EMBL/GenBank/DDBJ databases">
        <authorList>
            <person name="Varghese N."/>
            <person name="Submissions S."/>
        </authorList>
    </citation>
    <scope>NUCLEOTIDE SEQUENCE [LARGE SCALE GENOMIC DNA]</scope>
    <source>
        <strain evidence="16">DSM 17963</strain>
    </source>
</reference>
<dbReference type="RefSeq" id="WP_073416236.1">
    <property type="nucleotide sequence ID" value="NZ_FQWC01000004.1"/>
</dbReference>
<evidence type="ECO:0000256" key="11">
    <source>
        <dbReference type="RuleBase" id="RU003357"/>
    </source>
</evidence>
<dbReference type="EMBL" id="FQWC01000004">
    <property type="protein sequence ID" value="SHG86362.1"/>
    <property type="molecule type" value="Genomic_DNA"/>
</dbReference>
<dbReference type="Gene3D" id="2.40.170.20">
    <property type="entry name" value="TonB-dependent receptor, beta-barrel domain"/>
    <property type="match status" value="1"/>
</dbReference>
<dbReference type="InterPro" id="IPR036942">
    <property type="entry name" value="Beta-barrel_TonB_sf"/>
</dbReference>
<keyword evidence="9 10" id="KW-0998">Cell outer membrane</keyword>
<gene>
    <name evidence="15" type="ORF">SAMN05443663_104132</name>
</gene>
<dbReference type="PANTHER" id="PTHR30069">
    <property type="entry name" value="TONB-DEPENDENT OUTER MEMBRANE RECEPTOR"/>
    <property type="match status" value="1"/>
</dbReference>
<dbReference type="Gene3D" id="2.60.40.1120">
    <property type="entry name" value="Carboxypeptidase-like, regulatory domain"/>
    <property type="match status" value="1"/>
</dbReference>
<evidence type="ECO:0000256" key="7">
    <source>
        <dbReference type="ARBA" id="ARBA00023136"/>
    </source>
</evidence>
<comment type="similarity">
    <text evidence="10 11">Belongs to the TonB-dependent receptor family.</text>
</comment>
<dbReference type="STRING" id="370979.SAMN05443663_104132"/>
<dbReference type="AlphaFoldDB" id="A0A1M5NA84"/>
<evidence type="ECO:0000256" key="2">
    <source>
        <dbReference type="ARBA" id="ARBA00022448"/>
    </source>
</evidence>
<organism evidence="15 16">
    <name type="scientific">Flavobacterium defluvii</name>
    <dbReference type="NCBI Taxonomy" id="370979"/>
    <lineage>
        <taxon>Bacteria</taxon>
        <taxon>Pseudomonadati</taxon>
        <taxon>Bacteroidota</taxon>
        <taxon>Flavobacteriia</taxon>
        <taxon>Flavobacteriales</taxon>
        <taxon>Flavobacteriaceae</taxon>
        <taxon>Flavobacterium</taxon>
    </lineage>
</organism>
<keyword evidence="6 11" id="KW-0798">TonB box</keyword>
<name>A0A1M5NA84_9FLAO</name>
<evidence type="ECO:0000313" key="16">
    <source>
        <dbReference type="Proteomes" id="UP000184071"/>
    </source>
</evidence>
<evidence type="ECO:0000256" key="6">
    <source>
        <dbReference type="ARBA" id="ARBA00023077"/>
    </source>
</evidence>
<feature type="domain" description="TonB-dependent receptor-like beta-barrel" evidence="13">
    <location>
        <begin position="376"/>
        <end position="835"/>
    </location>
</feature>
<feature type="signal peptide" evidence="12">
    <location>
        <begin position="1"/>
        <end position="18"/>
    </location>
</feature>
<dbReference type="InterPro" id="IPR012910">
    <property type="entry name" value="Plug_dom"/>
</dbReference>
<dbReference type="OrthoDB" id="9803050at2"/>
<dbReference type="Gene3D" id="2.170.130.10">
    <property type="entry name" value="TonB-dependent receptor, plug domain"/>
    <property type="match status" value="1"/>
</dbReference>
<evidence type="ECO:0000313" key="15">
    <source>
        <dbReference type="EMBL" id="SHG86362.1"/>
    </source>
</evidence>
<dbReference type="Proteomes" id="UP000184071">
    <property type="component" value="Unassembled WGS sequence"/>
</dbReference>
<feature type="domain" description="TonB-dependent receptor plug" evidence="14">
    <location>
        <begin position="203"/>
        <end position="302"/>
    </location>
</feature>
<protein>
    <submittedName>
        <fullName evidence="15">TonB-dependent Receptor Plug Domain</fullName>
    </submittedName>
</protein>
<dbReference type="GO" id="GO:0009279">
    <property type="term" value="C:cell outer membrane"/>
    <property type="evidence" value="ECO:0007669"/>
    <property type="project" value="UniProtKB-SubCell"/>
</dbReference>
<dbReference type="PANTHER" id="PTHR30069:SF29">
    <property type="entry name" value="HEMOGLOBIN AND HEMOGLOBIN-HAPTOGLOBIN-BINDING PROTEIN 1-RELATED"/>
    <property type="match status" value="1"/>
</dbReference>
<keyword evidence="2 10" id="KW-0813">Transport</keyword>
<dbReference type="PROSITE" id="PS52016">
    <property type="entry name" value="TONB_DEPENDENT_REC_3"/>
    <property type="match status" value="1"/>
</dbReference>
<comment type="subcellular location">
    <subcellularLocation>
        <location evidence="1 10">Cell outer membrane</location>
        <topology evidence="1 10">Multi-pass membrane protein</topology>
    </subcellularLocation>
</comment>
<keyword evidence="5 12" id="KW-0732">Signal</keyword>
<keyword evidence="4 10" id="KW-0812">Transmembrane</keyword>
<feature type="chain" id="PRO_5012386770" evidence="12">
    <location>
        <begin position="19"/>
        <end position="873"/>
    </location>
</feature>
<dbReference type="Pfam" id="PF00593">
    <property type="entry name" value="TonB_dep_Rec_b-barrel"/>
    <property type="match status" value="1"/>
</dbReference>
<evidence type="ECO:0000256" key="8">
    <source>
        <dbReference type="ARBA" id="ARBA00023170"/>
    </source>
</evidence>
<dbReference type="InterPro" id="IPR037066">
    <property type="entry name" value="Plug_dom_sf"/>
</dbReference>
<evidence type="ECO:0000259" key="13">
    <source>
        <dbReference type="Pfam" id="PF00593"/>
    </source>
</evidence>
<evidence type="ECO:0000256" key="9">
    <source>
        <dbReference type="ARBA" id="ARBA00023237"/>
    </source>
</evidence>
<keyword evidence="8 15" id="KW-0675">Receptor</keyword>
<evidence type="ECO:0000256" key="5">
    <source>
        <dbReference type="ARBA" id="ARBA00022729"/>
    </source>
</evidence>
<dbReference type="SUPFAM" id="SSF56935">
    <property type="entry name" value="Porins"/>
    <property type="match status" value="1"/>
</dbReference>
<dbReference type="Pfam" id="PF13715">
    <property type="entry name" value="CarbopepD_reg_2"/>
    <property type="match status" value="1"/>
</dbReference>
<keyword evidence="7 10" id="KW-0472">Membrane</keyword>
<accession>A0A1M5NA84</accession>
<dbReference type="InterPro" id="IPR039426">
    <property type="entry name" value="TonB-dep_rcpt-like"/>
</dbReference>
<keyword evidence="3 10" id="KW-1134">Transmembrane beta strand</keyword>
<evidence type="ECO:0000256" key="12">
    <source>
        <dbReference type="SAM" id="SignalP"/>
    </source>
</evidence>